<gene>
    <name evidence="4" type="ORF">FSPOR_6479</name>
</gene>
<protein>
    <submittedName>
        <fullName evidence="4">Extracellular serine-rich</fullName>
    </submittedName>
</protein>
<dbReference type="Pfam" id="PF25115">
    <property type="entry name" value="Agd3_CE"/>
    <property type="match status" value="1"/>
</dbReference>
<evidence type="ECO:0000259" key="2">
    <source>
        <dbReference type="Pfam" id="PF25116"/>
    </source>
</evidence>
<dbReference type="AlphaFoldDB" id="A0A395S3V2"/>
<comment type="caution">
    <text evidence="4">The sequence shown here is derived from an EMBL/GenBank/DDBJ whole genome shotgun (WGS) entry which is preliminary data.</text>
</comment>
<dbReference type="EMBL" id="PXOF01000090">
    <property type="protein sequence ID" value="RGP66739.1"/>
    <property type="molecule type" value="Genomic_DNA"/>
</dbReference>
<dbReference type="PANTHER" id="PTHR31002">
    <property type="entry name" value="SERIPAUPERIN"/>
    <property type="match status" value="1"/>
</dbReference>
<dbReference type="Pfam" id="PF25117">
    <property type="entry name" value="Agd3_C"/>
    <property type="match status" value="1"/>
</dbReference>
<evidence type="ECO:0000259" key="3">
    <source>
        <dbReference type="Pfam" id="PF25117"/>
    </source>
</evidence>
<dbReference type="PANTHER" id="PTHR31002:SF34">
    <property type="entry name" value="CELL WALL PROTEIN CWP1-RELATED"/>
    <property type="match status" value="1"/>
</dbReference>
<reference evidence="4 5" key="1">
    <citation type="journal article" date="2018" name="PLoS Pathog.">
        <title>Evolution of structural diversity of trichothecenes, a family of toxins produced by plant pathogenic and entomopathogenic fungi.</title>
        <authorList>
            <person name="Proctor R.H."/>
            <person name="McCormick S.P."/>
            <person name="Kim H.S."/>
            <person name="Cardoza R.E."/>
            <person name="Stanley A.M."/>
            <person name="Lindo L."/>
            <person name="Kelly A."/>
            <person name="Brown D.W."/>
            <person name="Lee T."/>
            <person name="Vaughan M.M."/>
            <person name="Alexander N.J."/>
            <person name="Busman M."/>
            <person name="Gutierrez S."/>
        </authorList>
    </citation>
    <scope>NUCLEOTIDE SEQUENCE [LARGE SCALE GENOMIC DNA]</scope>
    <source>
        <strain evidence="4 5">NRRL 3299</strain>
    </source>
</reference>
<dbReference type="InterPro" id="IPR056827">
    <property type="entry name" value="CBM87_Agd3"/>
</dbReference>
<dbReference type="InterPro" id="IPR050788">
    <property type="entry name" value="Yeast_SRP1/TIP1_CWP"/>
</dbReference>
<evidence type="ECO:0000313" key="4">
    <source>
        <dbReference type="EMBL" id="RGP66739.1"/>
    </source>
</evidence>
<feature type="domain" description="Agd3 deacetylase" evidence="1">
    <location>
        <begin position="373"/>
        <end position="743"/>
    </location>
</feature>
<evidence type="ECO:0000259" key="1">
    <source>
        <dbReference type="Pfam" id="PF25115"/>
    </source>
</evidence>
<sequence>MRLSTTLTGALAITGTEALFSFPGFRFPFPIPFVPVRPPTVKPAPVPATTTALPPVVAPSSTTSAISVVVIKPTTTSTTLTTSTTSTTAVSSVISISISTTSTTAVSSVISISTTTTSTSVASTSTTTSSVPAVSDLSSAITVDSTILILGKDDYACDSAASGLQGYGIPYEKVLVPQEGFVMPTLNSTSNKGNYGAIIVVDAASYQYASGWASAITQQMWDQIFEYQLRFNARLVRINEYPSTQFGVAPAGDGCCSDQDGVDAQFVSLTDTSQFPSANLKTDAGVSTKGIYHYPATITDPTIAKQIAKFGPGGGYTSDTVAGVINSFTDGREQLVWFLGWAHDWSQTTAFLQHAHIHWMTRGVFLGKRKVHLNAQIDDVQLSTDLYYSVSGEKEFKIRTSDLEAHVDWQYSINARLPQGSNFLLEFAHNGNGDIIKAVSRSDSGSVCKPNVAVDYTSPPDTPLEFVKPLGTGTNKWSDQFVYGNYPWSQPCAKLDDFASWFLNKDNLNHFGHVSHTFTHLELNNATYKDASREIDFNRAWMKQMGIDQAVRYSPNGLVPPAITGLHNGDVIQAWLDNKITFVVGDNTRPVLINQQNTFWPLISTVENNGYNGLVIIPRYATTIYYNCDTAECTTKEWIDTSGGKGDFNDLITQARIDNSRHLLGLHADPYMFHQANMRVADMPERTVGNYTAKMSLVTTWVETVTQELMRLTNWPITSIKHDDIAQFFLDRKTLDACNPQLSYGFSADRKSITHVILSADNNSCSVPVPVTIPGGASVSGAVSQTDTLGSEPTIHWVKLTGSPVKLMLKIGITLSL</sequence>
<organism evidence="4 5">
    <name type="scientific">Fusarium sporotrichioides</name>
    <dbReference type="NCBI Taxonomy" id="5514"/>
    <lineage>
        <taxon>Eukaryota</taxon>
        <taxon>Fungi</taxon>
        <taxon>Dikarya</taxon>
        <taxon>Ascomycota</taxon>
        <taxon>Pezizomycotina</taxon>
        <taxon>Sordariomycetes</taxon>
        <taxon>Hypocreomycetidae</taxon>
        <taxon>Hypocreales</taxon>
        <taxon>Nectriaceae</taxon>
        <taxon>Fusarium</taxon>
    </lineage>
</organism>
<feature type="domain" description="Agd3 CBM87" evidence="2">
    <location>
        <begin position="143"/>
        <end position="359"/>
    </location>
</feature>
<dbReference type="STRING" id="5514.A0A395S3V2"/>
<evidence type="ECO:0000313" key="5">
    <source>
        <dbReference type="Proteomes" id="UP000266152"/>
    </source>
</evidence>
<dbReference type="Pfam" id="PF25116">
    <property type="entry name" value="CBM87_Agd3"/>
    <property type="match status" value="1"/>
</dbReference>
<dbReference type="InterPro" id="IPR056826">
    <property type="entry name" value="Agd3_CE"/>
</dbReference>
<feature type="domain" description="Agd3 C-terminal" evidence="3">
    <location>
        <begin position="748"/>
        <end position="813"/>
    </location>
</feature>
<proteinExistence type="predicted"/>
<accession>A0A395S3V2</accession>
<keyword evidence="5" id="KW-1185">Reference proteome</keyword>
<dbReference type="Proteomes" id="UP000266152">
    <property type="component" value="Unassembled WGS sequence"/>
</dbReference>
<dbReference type="InterPro" id="IPR056825">
    <property type="entry name" value="Agd3_C"/>
</dbReference>
<name>A0A395S3V2_FUSSP</name>